<feature type="region of interest" description="Disordered" evidence="1">
    <location>
        <begin position="78"/>
        <end position="119"/>
    </location>
</feature>
<dbReference type="RefSeq" id="WP_203000007.1">
    <property type="nucleotide sequence ID" value="NZ_JADWYU010000141.1"/>
</dbReference>
<comment type="caution">
    <text evidence="2">The sequence shown here is derived from an EMBL/GenBank/DDBJ whole genome shotgun (WGS) entry which is preliminary data.</text>
</comment>
<dbReference type="AlphaFoldDB" id="A0A937RA04"/>
<evidence type="ECO:0008006" key="4">
    <source>
        <dbReference type="Google" id="ProtNLM"/>
    </source>
</evidence>
<sequence length="455" mass="49032">MPPSPNPRTLLGLLLVQRRWTVDQFCREYATTAARLDDVTTRTIDYSTAKRWVAGKVTRPVPASRRVLEELFGITADRLLTPPQGPPPRTELAPPTRAGHPATRPAANSEEASGNGPISPSVGGLLMAAEEAANFLLRAHSATTSADVVTLLTNEVRRIAHAFPTEGGPTLIPGLAAAQRFAFRHLDAPTDPNQARDVYFLAAAASGMLAHAARDTGQLDAAMTQTRTALLCADRAGSPALRVWLRNRQASNARWAGWHHDALRYTQLADADATTTRGSAAVEHAYLQARAYATVGDIDQAHAALRAAAEARDRAQPDDLSDLGGWLTINDADTLYIAADAHSFLPDPTTAEAAATTAVASFEATTEARHGNTNGSYEALALARARAGNVEGVREALQPILHLPPQHRVYGLLADIQRIHDVLTTPRYHNTTAIRDLTTELEQFMQDRPQPALPQ</sequence>
<evidence type="ECO:0000256" key="1">
    <source>
        <dbReference type="SAM" id="MobiDB-lite"/>
    </source>
</evidence>
<dbReference type="InterPro" id="IPR011990">
    <property type="entry name" value="TPR-like_helical_dom_sf"/>
</dbReference>
<proteinExistence type="predicted"/>
<name>A0A937RA04_9ACTN</name>
<dbReference type="Proteomes" id="UP000604475">
    <property type="component" value="Unassembled WGS sequence"/>
</dbReference>
<dbReference type="SUPFAM" id="SSF48452">
    <property type="entry name" value="TPR-like"/>
    <property type="match status" value="1"/>
</dbReference>
<evidence type="ECO:0000313" key="2">
    <source>
        <dbReference type="EMBL" id="MBL7628383.1"/>
    </source>
</evidence>
<reference evidence="2" key="1">
    <citation type="submission" date="2020-12" db="EMBL/GenBank/DDBJ databases">
        <title>Genomic characterization of non-nitrogen-fixing Frankia strains.</title>
        <authorList>
            <person name="Carlos-Shanley C."/>
            <person name="Guerra T."/>
            <person name="Hahn D."/>
        </authorList>
    </citation>
    <scope>NUCLEOTIDE SEQUENCE</scope>
    <source>
        <strain evidence="2">CN6</strain>
    </source>
</reference>
<organism evidence="2 3">
    <name type="scientific">Frankia nepalensis</name>
    <dbReference type="NCBI Taxonomy" id="1836974"/>
    <lineage>
        <taxon>Bacteria</taxon>
        <taxon>Bacillati</taxon>
        <taxon>Actinomycetota</taxon>
        <taxon>Actinomycetes</taxon>
        <taxon>Frankiales</taxon>
        <taxon>Frankiaceae</taxon>
        <taxon>Frankia</taxon>
    </lineage>
</organism>
<protein>
    <recommendedName>
        <fullName evidence="4">XRE family transcriptional regulator</fullName>
    </recommendedName>
</protein>
<keyword evidence="3" id="KW-1185">Reference proteome</keyword>
<accession>A0A937RA04</accession>
<evidence type="ECO:0000313" key="3">
    <source>
        <dbReference type="Proteomes" id="UP000604475"/>
    </source>
</evidence>
<dbReference type="EMBL" id="JAEACQ010000185">
    <property type="protein sequence ID" value="MBL7628383.1"/>
    <property type="molecule type" value="Genomic_DNA"/>
</dbReference>
<gene>
    <name evidence="2" type="ORF">I7412_14720</name>
</gene>